<keyword evidence="2" id="KW-1185">Reference proteome</keyword>
<dbReference type="EMBL" id="CP003243">
    <property type="protein sequence ID" value="AFC99162.1"/>
    <property type="molecule type" value="Genomic_DNA"/>
</dbReference>
<protein>
    <submittedName>
        <fullName evidence="1">Uncharacterized protein</fullName>
    </submittedName>
</protein>
<accession>H8IA96</accession>
<evidence type="ECO:0000313" key="2">
    <source>
        <dbReference type="Proteomes" id="UP000005233"/>
    </source>
</evidence>
<dbReference type="Pfam" id="PF22398">
    <property type="entry name" value="DUF6978"/>
    <property type="match status" value="1"/>
</dbReference>
<dbReference type="RefSeq" id="WP_014405001.1">
    <property type="nucleotide sequence ID" value="NC_017034.1"/>
</dbReference>
<dbReference type="Proteomes" id="UP000005233">
    <property type="component" value="Chromosome"/>
</dbReference>
<dbReference type="GeneID" id="11970276"/>
<name>H8IA96_METCZ</name>
<dbReference type="KEGG" id="mez:Mtc_0392"/>
<dbReference type="AlphaFoldDB" id="H8IA96"/>
<reference evidence="1 2" key="1">
    <citation type="journal article" date="2012" name="J. Bacteriol.">
        <title>Complete genome sequence of a thermophilic methanogen, Methanocella conradii HZ254, isolated from Chinese rice field soil.</title>
        <authorList>
            <person name="Lu Z."/>
            <person name="Lu Y."/>
        </authorList>
    </citation>
    <scope>NUCLEOTIDE SEQUENCE [LARGE SCALE GENOMIC DNA]</scope>
    <source>
        <strain evidence="2">DSM 24694 / JCM 17849 / CGMCC 1.5162 / HZ254</strain>
    </source>
</reference>
<proteinExistence type="predicted"/>
<dbReference type="eggNOG" id="arCOG13199">
    <property type="taxonomic scope" value="Archaea"/>
</dbReference>
<dbReference type="InterPro" id="IPR053916">
    <property type="entry name" value="DUF6978"/>
</dbReference>
<sequence>MLTQKEADDLFRLLKRKKNNEAYEFPLPGELLVIPIISNDEGHEFLIDVNRRQITQMKCTYQERYQKTIILTRLDINGPPHNNPAANTIPVPYLEQYNGKTINCPHFCIEGYMNKWAIPMPSDKFSNPNDLYNTLQEFFAYCNVVDRPRVNQIRRLDEYQ</sequence>
<dbReference type="OrthoDB" id="378687at2157"/>
<organism evidence="1 2">
    <name type="scientific">Methanocella conradii (strain DSM 24694 / JCM 17849 / CGMCC 1.5162 / HZ254)</name>
    <dbReference type="NCBI Taxonomy" id="1041930"/>
    <lineage>
        <taxon>Archaea</taxon>
        <taxon>Methanobacteriati</taxon>
        <taxon>Methanobacteriota</taxon>
        <taxon>Stenosarchaea group</taxon>
        <taxon>Methanomicrobia</taxon>
        <taxon>Methanocellales</taxon>
        <taxon>Methanocellaceae</taxon>
        <taxon>Methanocella</taxon>
    </lineage>
</organism>
<gene>
    <name evidence="1" type="ordered locus">Mtc_0392</name>
</gene>
<dbReference type="STRING" id="1041930.Mtc_0392"/>
<evidence type="ECO:0000313" key="1">
    <source>
        <dbReference type="EMBL" id="AFC99162.1"/>
    </source>
</evidence>
<dbReference type="HOGENOM" id="CLU_144223_0_0_2"/>